<dbReference type="SUPFAM" id="SSF110296">
    <property type="entry name" value="Oligoxyloglucan reducing end-specific cellobiohydrolase"/>
    <property type="match status" value="1"/>
</dbReference>
<evidence type="ECO:0000313" key="4">
    <source>
        <dbReference type="RefSeq" id="XP_012944916.2"/>
    </source>
</evidence>
<proteinExistence type="predicted"/>
<keyword evidence="4" id="KW-0675">Receptor</keyword>
<dbReference type="RefSeq" id="XP_012944916.2">
    <property type="nucleotide sequence ID" value="XM_013089462.2"/>
</dbReference>
<dbReference type="Proteomes" id="UP000694888">
    <property type="component" value="Unplaced"/>
</dbReference>
<name>A0ABM1AC68_APLCA</name>
<protein>
    <submittedName>
        <fullName evidence="4">VPS10 domain-containing receptor SorCS3</fullName>
    </submittedName>
</protein>
<sequence>MATRALQKSFVLPSFVCVLLYASSVYSTILSYNNKYSNKQYPYFVSAEAENNELLHLLSRSQSSLDLHSIVKDRERRSPEANSDKPEPSPFVKNVTLNGTTNSGYAYVHWIGQDVSQKIFVLTFRLDSSSGKSLVLDSQVWRSSDYGSTFTLQNDKFQAKTNISLFYTFATNSSKLLFTDVQARVLYTTADELEHVHHHSVPVDPDIVLTHPSDDKKLLLYSLSHRQLYVSFDFAASWTMLAENVSPKFYWGHPDYDTDVDVVHMEELGSTPSQAIYKSCIAPKCTRTQEDVQGVGPFLSGTLQVHKEYMFIQKSNFMESEDYLLVSYKRGPFKRAYFPSDLKTDDFMLLDVDDGQVFVAVNHGNQVNLYLSEATGQFYVLSLENVYHTLLPNDFDIDFHEVSFFCLLII</sequence>
<evidence type="ECO:0000259" key="2">
    <source>
        <dbReference type="Pfam" id="PF15902"/>
    </source>
</evidence>
<reference evidence="4" key="1">
    <citation type="submission" date="2025-08" db="UniProtKB">
        <authorList>
            <consortium name="RefSeq"/>
        </authorList>
    </citation>
    <scope>IDENTIFICATION</scope>
</reference>
<evidence type="ECO:0000313" key="3">
    <source>
        <dbReference type="Proteomes" id="UP000694888"/>
    </source>
</evidence>
<keyword evidence="3" id="KW-1185">Reference proteome</keyword>
<dbReference type="PANTHER" id="PTHR12106:SF47">
    <property type="entry name" value="VPS10 DOMAIN-CONTAINING RECEPTOR SORCS3-LIKE"/>
    <property type="match status" value="1"/>
</dbReference>
<dbReference type="InterPro" id="IPR031778">
    <property type="entry name" value="Sortilin_N"/>
</dbReference>
<feature type="domain" description="Sortilin N-terminal" evidence="2">
    <location>
        <begin position="138"/>
        <end position="402"/>
    </location>
</feature>
<dbReference type="GeneID" id="106013516"/>
<evidence type="ECO:0000256" key="1">
    <source>
        <dbReference type="ARBA" id="ARBA00022737"/>
    </source>
</evidence>
<organism evidence="3 4">
    <name type="scientific">Aplysia californica</name>
    <name type="common">California sea hare</name>
    <dbReference type="NCBI Taxonomy" id="6500"/>
    <lineage>
        <taxon>Eukaryota</taxon>
        <taxon>Metazoa</taxon>
        <taxon>Spiralia</taxon>
        <taxon>Lophotrochozoa</taxon>
        <taxon>Mollusca</taxon>
        <taxon>Gastropoda</taxon>
        <taxon>Heterobranchia</taxon>
        <taxon>Euthyneura</taxon>
        <taxon>Tectipleura</taxon>
        <taxon>Aplysiida</taxon>
        <taxon>Aplysioidea</taxon>
        <taxon>Aplysiidae</taxon>
        <taxon>Aplysia</taxon>
    </lineage>
</organism>
<gene>
    <name evidence="4" type="primary">LOC106013516</name>
</gene>
<keyword evidence="1" id="KW-0677">Repeat</keyword>
<accession>A0ABM1AC68</accession>
<dbReference type="PANTHER" id="PTHR12106">
    <property type="entry name" value="SORTILIN RELATED"/>
    <property type="match status" value="1"/>
</dbReference>
<dbReference type="Pfam" id="PF15902">
    <property type="entry name" value="Sortilin-Vps10"/>
    <property type="match status" value="1"/>
</dbReference>
<dbReference type="InterPro" id="IPR050310">
    <property type="entry name" value="VPS10-sortilin"/>
</dbReference>